<proteinExistence type="predicted"/>
<dbReference type="InParanoid" id="Q0UHY3"/>
<dbReference type="KEGG" id="pno:SNOG_08631"/>
<gene>
    <name evidence="2" type="ORF">SNOG_08631</name>
</gene>
<dbReference type="EMBL" id="CH445337">
    <property type="protein sequence ID" value="EAT83799.1"/>
    <property type="molecule type" value="Genomic_DNA"/>
</dbReference>
<reference evidence="3" key="1">
    <citation type="journal article" date="2007" name="Plant Cell">
        <title>Dothideomycete-plant interactions illuminated by genome sequencing and EST analysis of the wheat pathogen Stagonospora nodorum.</title>
        <authorList>
            <person name="Hane J.K."/>
            <person name="Lowe R.G."/>
            <person name="Solomon P.S."/>
            <person name="Tan K.C."/>
            <person name="Schoch C.L."/>
            <person name="Spatafora J.W."/>
            <person name="Crous P.W."/>
            <person name="Kodira C."/>
            <person name="Birren B.W."/>
            <person name="Galagan J.E."/>
            <person name="Torriani S.F."/>
            <person name="McDonald B.A."/>
            <person name="Oliver R.P."/>
        </authorList>
    </citation>
    <scope>NUCLEOTIDE SEQUENCE [LARGE SCALE GENOMIC DNA]</scope>
    <source>
        <strain evidence="3">SN15 / ATCC MYA-4574 / FGSC 10173</strain>
    </source>
</reference>
<evidence type="ECO:0000256" key="1">
    <source>
        <dbReference type="SAM" id="MobiDB-lite"/>
    </source>
</evidence>
<dbReference type="HOGENOM" id="CLU_3191533_0_0_1"/>
<dbReference type="Proteomes" id="UP000001055">
    <property type="component" value="Unassembled WGS sequence"/>
</dbReference>
<dbReference type="RefSeq" id="XP_001798940.1">
    <property type="nucleotide sequence ID" value="XM_001798888.1"/>
</dbReference>
<accession>Q0UHY3</accession>
<feature type="region of interest" description="Disordered" evidence="1">
    <location>
        <begin position="1"/>
        <end position="30"/>
    </location>
</feature>
<dbReference type="GeneID" id="5975839"/>
<protein>
    <submittedName>
        <fullName evidence="2">Uncharacterized protein</fullName>
    </submittedName>
</protein>
<evidence type="ECO:0000313" key="3">
    <source>
        <dbReference type="Proteomes" id="UP000001055"/>
    </source>
</evidence>
<name>Q0UHY3_PHANO</name>
<organism evidence="2 3">
    <name type="scientific">Phaeosphaeria nodorum (strain SN15 / ATCC MYA-4574 / FGSC 10173)</name>
    <name type="common">Glume blotch fungus</name>
    <name type="synonym">Parastagonospora nodorum</name>
    <dbReference type="NCBI Taxonomy" id="321614"/>
    <lineage>
        <taxon>Eukaryota</taxon>
        <taxon>Fungi</taxon>
        <taxon>Dikarya</taxon>
        <taxon>Ascomycota</taxon>
        <taxon>Pezizomycotina</taxon>
        <taxon>Dothideomycetes</taxon>
        <taxon>Pleosporomycetidae</taxon>
        <taxon>Pleosporales</taxon>
        <taxon>Pleosporineae</taxon>
        <taxon>Phaeosphaeriaceae</taxon>
        <taxon>Parastagonospora</taxon>
    </lineage>
</organism>
<sequence>MALGGPKPPSVLRGRRSPSSENAVNHHLDRVVQRRNLDMAVSFDRE</sequence>
<evidence type="ECO:0000313" key="2">
    <source>
        <dbReference type="EMBL" id="EAT83799.1"/>
    </source>
</evidence>
<dbReference type="AlphaFoldDB" id="Q0UHY3"/>